<dbReference type="AlphaFoldDB" id="A0A7G9L7I8"/>
<dbReference type="Gene3D" id="3.40.50.450">
    <property type="match status" value="1"/>
</dbReference>
<evidence type="ECO:0000313" key="4">
    <source>
        <dbReference type="Proteomes" id="UP000515808"/>
    </source>
</evidence>
<evidence type="ECO:0000256" key="1">
    <source>
        <dbReference type="ARBA" id="ARBA00006525"/>
    </source>
</evidence>
<feature type="domain" description="Smf/DprA SLOG" evidence="2">
    <location>
        <begin position="79"/>
        <end position="280"/>
    </location>
</feature>
<dbReference type="Pfam" id="PF02481">
    <property type="entry name" value="DNA_processg_A"/>
    <property type="match status" value="1"/>
</dbReference>
<dbReference type="InterPro" id="IPR003488">
    <property type="entry name" value="DprA"/>
</dbReference>
<dbReference type="InterPro" id="IPR057666">
    <property type="entry name" value="DrpA_SLOG"/>
</dbReference>
<accession>A0A7G9L7I8</accession>
<dbReference type="Proteomes" id="UP000515808">
    <property type="component" value="Chromosome"/>
</dbReference>
<evidence type="ECO:0000259" key="2">
    <source>
        <dbReference type="Pfam" id="PF02481"/>
    </source>
</evidence>
<gene>
    <name evidence="3" type="ORF">H9W90_10300</name>
</gene>
<dbReference type="PANTHER" id="PTHR43022:SF1">
    <property type="entry name" value="PROTEIN SMF"/>
    <property type="match status" value="1"/>
</dbReference>
<keyword evidence="4" id="KW-1185">Reference proteome</keyword>
<name>A0A7G9L7I8_9FLAO</name>
<dbReference type="EMBL" id="CP060695">
    <property type="protein sequence ID" value="QNM84587.1"/>
    <property type="molecule type" value="Genomic_DNA"/>
</dbReference>
<dbReference type="RefSeq" id="WP_187481516.1">
    <property type="nucleotide sequence ID" value="NZ_CP060695.1"/>
</dbReference>
<comment type="similarity">
    <text evidence="1">Belongs to the DprA/Smf family.</text>
</comment>
<organism evidence="3 4">
    <name type="scientific">Polaribacter pectinis</name>
    <dbReference type="NCBI Taxonomy" id="2738844"/>
    <lineage>
        <taxon>Bacteria</taxon>
        <taxon>Pseudomonadati</taxon>
        <taxon>Bacteroidota</taxon>
        <taxon>Flavobacteriia</taxon>
        <taxon>Flavobacteriales</taxon>
        <taxon>Flavobacteriaceae</taxon>
    </lineage>
</organism>
<sequence length="312" mass="34332">MNIKIKHILAISLIKGVGDAFIKKRLNEIKLYINDIDLLGNMLGGKVTKEGIIENFPIAEKIIEDCIEGNIELVSLLCDSYPCLLKEIKNPPAILYLKGNITNLSNCVAVIGSRKSDDLGNAIANKVGNYFSQKWSICNGLVDGIDRNAIEQNDSVFKNVTGVISGGLNYHRTSSKITKELADKVLRNNGLLISENPPNKAEDQFSGSKASRIQAGLSKGIILIQSSIAGGSKYTLKSFSELDRVLGVINYPGNKSFETEEQFSGNRLLLEKGIEGLVEMCDIKKNSNVKIDKIVQLKSKEDYSFYDKQLVN</sequence>
<proteinExistence type="inferred from homology"/>
<evidence type="ECO:0000313" key="3">
    <source>
        <dbReference type="EMBL" id="QNM84587.1"/>
    </source>
</evidence>
<dbReference type="GO" id="GO:0009294">
    <property type="term" value="P:DNA-mediated transformation"/>
    <property type="evidence" value="ECO:0007669"/>
    <property type="project" value="InterPro"/>
</dbReference>
<dbReference type="KEGG" id="ppec:H9W90_10300"/>
<dbReference type="PANTHER" id="PTHR43022">
    <property type="entry name" value="PROTEIN SMF"/>
    <property type="match status" value="1"/>
</dbReference>
<reference evidence="3 4" key="1">
    <citation type="submission" date="2020-08" db="EMBL/GenBank/DDBJ databases">
        <title>Polaribacter sp. L12M9 isolated from gut of the Korean scallop.</title>
        <authorList>
            <person name="Jeong Y.S."/>
        </authorList>
    </citation>
    <scope>NUCLEOTIDE SEQUENCE [LARGE SCALE GENOMIC DNA]</scope>
    <source>
        <strain evidence="3 4">L12M9</strain>
    </source>
</reference>
<protein>
    <submittedName>
        <fullName evidence="3">DNA-processing protein DprA</fullName>
    </submittedName>
</protein>